<dbReference type="CDD" id="cd12264">
    <property type="entry name" value="RRM_AKAP17A"/>
    <property type="match status" value="1"/>
</dbReference>
<feature type="compositionally biased region" description="Basic and acidic residues" evidence="2">
    <location>
        <begin position="535"/>
        <end position="564"/>
    </location>
</feature>
<dbReference type="Pfam" id="PF25015">
    <property type="entry name" value="RBD_AKAP-17A"/>
    <property type="match status" value="1"/>
</dbReference>
<feature type="region of interest" description="Disordered" evidence="2">
    <location>
        <begin position="577"/>
        <end position="602"/>
    </location>
</feature>
<keyword evidence="1" id="KW-0175">Coiled coil</keyword>
<evidence type="ECO:0000256" key="2">
    <source>
        <dbReference type="SAM" id="MobiDB-lite"/>
    </source>
</evidence>
<accession>A0A1J1IF17</accession>
<evidence type="ECO:0000256" key="1">
    <source>
        <dbReference type="SAM" id="Coils"/>
    </source>
</evidence>
<evidence type="ECO:0000313" key="3">
    <source>
        <dbReference type="EMBL" id="CRK98148.1"/>
    </source>
</evidence>
<dbReference type="STRING" id="568069.A0A1J1IF17"/>
<organism evidence="3 4">
    <name type="scientific">Clunio marinus</name>
    <dbReference type="NCBI Taxonomy" id="568069"/>
    <lineage>
        <taxon>Eukaryota</taxon>
        <taxon>Metazoa</taxon>
        <taxon>Ecdysozoa</taxon>
        <taxon>Arthropoda</taxon>
        <taxon>Hexapoda</taxon>
        <taxon>Insecta</taxon>
        <taxon>Pterygota</taxon>
        <taxon>Neoptera</taxon>
        <taxon>Endopterygota</taxon>
        <taxon>Diptera</taxon>
        <taxon>Nematocera</taxon>
        <taxon>Chironomoidea</taxon>
        <taxon>Chironomidae</taxon>
        <taxon>Clunio</taxon>
    </lineage>
</organism>
<dbReference type="InterPro" id="IPR056852">
    <property type="entry name" value="AK17A/B"/>
</dbReference>
<dbReference type="PANTHER" id="PTHR12484">
    <property type="entry name" value="B-LYMPHOCYTE ANTIGEN-RELATED"/>
    <property type="match status" value="1"/>
</dbReference>
<protein>
    <submittedName>
        <fullName evidence="3">CLUMA_CG011516, isoform A</fullName>
    </submittedName>
</protein>
<feature type="compositionally biased region" description="Basic and acidic residues" evidence="2">
    <location>
        <begin position="577"/>
        <end position="591"/>
    </location>
</feature>
<dbReference type="PANTHER" id="PTHR12484:SF4">
    <property type="entry name" value="A-KINASE ANCHOR PROTEIN 17A"/>
    <property type="match status" value="1"/>
</dbReference>
<feature type="region of interest" description="Disordered" evidence="2">
    <location>
        <begin position="384"/>
        <end position="564"/>
    </location>
</feature>
<reference evidence="3 4" key="1">
    <citation type="submission" date="2015-04" db="EMBL/GenBank/DDBJ databases">
        <authorList>
            <person name="Syromyatnikov M.Y."/>
            <person name="Popov V.N."/>
        </authorList>
    </citation>
    <scope>NUCLEOTIDE SEQUENCE [LARGE SCALE GENOMIC DNA]</scope>
</reference>
<proteinExistence type="predicted"/>
<evidence type="ECO:0000313" key="4">
    <source>
        <dbReference type="Proteomes" id="UP000183832"/>
    </source>
</evidence>
<dbReference type="AlphaFoldDB" id="A0A1J1IF17"/>
<keyword evidence="4" id="KW-1185">Reference proteome</keyword>
<name>A0A1J1IF17_9DIPT</name>
<dbReference type="OrthoDB" id="1918237at2759"/>
<feature type="compositionally biased region" description="Basic residues" evidence="2">
    <location>
        <begin position="434"/>
        <end position="495"/>
    </location>
</feature>
<feature type="compositionally biased region" description="Low complexity" evidence="2">
    <location>
        <begin position="406"/>
        <end position="415"/>
    </location>
</feature>
<gene>
    <name evidence="3" type="ORF">CLUMA_CG011516</name>
</gene>
<dbReference type="Proteomes" id="UP000183832">
    <property type="component" value="Unassembled WGS sequence"/>
</dbReference>
<feature type="coiled-coil region" evidence="1">
    <location>
        <begin position="212"/>
        <end position="264"/>
    </location>
</feature>
<sequence>MSHYQVFKTTLEVLKFEAELEDRNKLKNVLARLDGRKVKLTGYNDYAQVRATEAKSDFPSRHDWDTFFRDAKNMDEMKAGERPDTMYLSNLPIKWFCSRHHENEENVKPSEVLFKRIFEKFGEVKLVDIPICDPYRHKMKSGLTGLRDFSFENDMYFEGYIQFSEYGSFVRAMDEFRGMKLVRKDVDKLLAVNINVTFDKTKHLNEANIKRRKFIRDRLIEKDREKAELEEKKIREEQEKNEKEKKLEEEKKKIYLEKQRQREERRKQKYIQKISQKESIELTKKIHKEQRKLLKTQRKVESIRLLEALLDRIKTKCSANDRGAPIKDFKCFDLRTKIHNNSSNSKIIHQDDIKKERSLSIASISSNDSILTPLYHGMVRPYVNPNFHGRYPTRPWGSRNRGRGRGYYSNYNYNGRYKRNYNDDDDYYNDHDRRSPRRNYSRSYSRSRSRSRSHRRRRSSYSRSRSRSQSRSSKSSRSRTPKRSSSRKHKTKSRNSRSVSKTKLVTTLRDGDINKPPPSSRRNRSRSGSAWTSDGGRKSDKSRKSWSREASSTREKISIEPEKLLKNAREIQLHVQQKLKEQEESKEKKMLDLFGSENEAVN</sequence>
<dbReference type="EMBL" id="CVRI01000047">
    <property type="protein sequence ID" value="CRK98148.1"/>
    <property type="molecule type" value="Genomic_DNA"/>
</dbReference>